<feature type="region of interest" description="Disordered" evidence="1">
    <location>
        <begin position="1616"/>
        <end position="1638"/>
    </location>
</feature>
<evidence type="ECO:0000259" key="2">
    <source>
        <dbReference type="SMART" id="SM00912"/>
    </source>
</evidence>
<name>A0A7V8RJK1_9PSED</name>
<evidence type="ECO:0000313" key="4">
    <source>
        <dbReference type="Proteomes" id="UP000572407"/>
    </source>
</evidence>
<dbReference type="InterPro" id="IPR008638">
    <property type="entry name" value="FhaB/CdiA-like_TPS"/>
</dbReference>
<dbReference type="Pfam" id="PF12639">
    <property type="entry name" value="Colicin-DNase"/>
    <property type="match status" value="1"/>
</dbReference>
<dbReference type="Pfam" id="PF13332">
    <property type="entry name" value="Fil_haemagg_2"/>
    <property type="match status" value="5"/>
</dbReference>
<accession>A0A7V8RJK1</accession>
<comment type="caution">
    <text evidence="3">The sequence shown here is derived from an EMBL/GenBank/DDBJ whole genome shotgun (WGS) entry which is preliminary data.</text>
</comment>
<dbReference type="Proteomes" id="UP000572407">
    <property type="component" value="Unassembled WGS sequence"/>
</dbReference>
<evidence type="ECO:0000256" key="1">
    <source>
        <dbReference type="SAM" id="MobiDB-lite"/>
    </source>
</evidence>
<dbReference type="EMBL" id="VDLV01000010">
    <property type="protein sequence ID" value="MBA1377711.1"/>
    <property type="molecule type" value="Genomic_DNA"/>
</dbReference>
<evidence type="ECO:0000313" key="3">
    <source>
        <dbReference type="EMBL" id="MBA1377711.1"/>
    </source>
</evidence>
<dbReference type="InterPro" id="IPR012334">
    <property type="entry name" value="Pectin_lyas_fold"/>
</dbReference>
<feature type="compositionally biased region" description="Polar residues" evidence="1">
    <location>
        <begin position="2071"/>
        <end position="2088"/>
    </location>
</feature>
<organism evidence="3 4">
    <name type="scientific">Pseudomonas brassicacearum subsp. neoaurantiaca</name>
    <dbReference type="NCBI Taxonomy" id="494916"/>
    <lineage>
        <taxon>Bacteria</taxon>
        <taxon>Pseudomonadati</taxon>
        <taxon>Pseudomonadota</taxon>
        <taxon>Gammaproteobacteria</taxon>
        <taxon>Pseudomonadales</taxon>
        <taxon>Pseudomonadaceae</taxon>
        <taxon>Pseudomonas</taxon>
    </lineage>
</organism>
<feature type="domain" description="Filamentous haemagglutinin FhaB/tRNA nuclease CdiA-like TPS" evidence="2">
    <location>
        <begin position="64"/>
        <end position="185"/>
    </location>
</feature>
<dbReference type="NCBIfam" id="TIGR01901">
    <property type="entry name" value="adhes_NPXG"/>
    <property type="match status" value="1"/>
</dbReference>
<feature type="compositionally biased region" description="Polar residues" evidence="1">
    <location>
        <begin position="1306"/>
        <end position="1318"/>
    </location>
</feature>
<dbReference type="RefSeq" id="WP_181287510.1">
    <property type="nucleotide sequence ID" value="NZ_VDLV01000010.1"/>
</dbReference>
<dbReference type="Pfam" id="PF05860">
    <property type="entry name" value="TPS"/>
    <property type="match status" value="1"/>
</dbReference>
<dbReference type="Gene3D" id="2.160.20.10">
    <property type="entry name" value="Single-stranded right-handed beta-helix, Pectin lyase-like"/>
    <property type="match status" value="1"/>
</dbReference>
<feature type="region of interest" description="Disordered" evidence="1">
    <location>
        <begin position="1306"/>
        <end position="1325"/>
    </location>
</feature>
<sequence length="3051" mass="315860">MDDRQYAFLARQPSAALKTRDAFWGMPKRGLAFLLVNVMFWQPLWAQADGIVVSAPGTSLGQAGNGVPIVKIAKPNGSGLSHNKFTDYNVGKNGVILNNATNPAQSTQLGGIILGNPNLKGSAAKVILNEVNGGNPSQLRGYTEVAGQSAHVIVANPYGITCDGCGFINTPKATLTTGKPIIENGQLNRYQVDQGSVAIEGAGLNANNVDRFEIITRSAKINAEIQAKNLTIVAGRNDVNASTLNATARADDGSAKPQLAIDSSALGGMYAGAIKLVGTEAGVGVKLDGKMVASGGDIQLDANGHLSLAQTAAAGAIDIEAKSLETRGQVYAGSRLEVKTQGDLTSQQNLVARDSIHLDSGGTLTNNGIIEAGVNADNSRNAVGDVTLTARQLNNAGKTVIASRDLTVTTTAALNNQGGTLSGQRKATVAADVVDNRNKGRILGNTELHLTANQVLNSQGGLINSQGVLTANLGRLENNAGELSSLNSATLVLDSLDNLTGLVMAGMNLDITNAGAINNQGGELSSQGIVTVRTASLDNRNKGTVAANGKLLVTATGKVNNADQGLIASRGAGVELEAASLDNAKGTLQGKGLTIVNVAGDIDNQGGSIIAQDANLSVFATNLDNRGGVLASVKAALEARATGVLKNGYDVNRQGGTIQAQGLKLKALAGLFNDGGRIAAQAGDVVINNTGADINNSNGGIYATGKVQVIGRDLDNSNGGQISANRIDFDLSGALDNNGGIIESQDSLDILAASLSNQKGQLRTLGKDSTTTFNITGLFDNIDGTLETASQDVGLKTGSIQNVGGELLHTGLGLFGISQANLGQAGGRLVTYGNLSVKADRWTNSTAIQAGRLVVDVDQLTQTATGKLLSTDSLVGRGSNWRVDGLIGSDGAIDLQLTGAYTGSGRLSSLGTLGLKAALINLEQNGSIAGGGNTTVVVDGVLNSYGRLTSAADMSVTAATVNNYGTLGSAGALGVSTGNLLNERGLIFSGGNTSLRVNSLTNRYADIYSLGDLSIDRDGLGTRASRILNSSGTLQSDGNMRLAASTIDNVREVLTTHDAGIYTASIREVACIPGDCDGPKVNHVWQIIQRDKFEVTAASAASSITTGGNLNIQGDTLTNRSSSIGVGGALTANLVSLNNIGIETSEIETSRTFRSERTRHPSGWRAAANDFTNKYWLQSPGYNANDLGGLEAAMSRFIGITEMEFLQLRTQTSTTDNQTYAAIIQAGGAVDIPTQGDLNSGVVRGGYNYVGAGPRTDTQADNAFSTRISVNRQLPPSLTQQQVDPLALPGFDLPTGQNGLFRMSGDGSTTPTQSTGLTQVRGLPDRSFQTSPQKYLIETNPALTDMRRFMSSDYLLSNLGYDPDTAAKRLGDGFYEQRLIQQAVIARTGQRFLDGQTSDDGMFKYLMNNAIASKDALNLSLGVSLTAEQVAALTHDIVWMETRTVNNQQVLVPVLYLAQANNRLAPNGALIQGSDVSLIAGKNLNSAGTLRASSNLRATAGDSLVNSGLMEAGNRLEALASKDLTNRAGGVIAGRDVSVVAVAGDLTNERTITRHASGTGYKTEQREFADNAARIEASHDLSAGAGRDIANVGGVLKSGNDTTLRAARNMNITAAEQVDSHTQGSKHRDQTITQNGSSVTVGRDLQAAAGGDLNVVASQVEAKRNLAIAATKNLTLGPAANEQHSYGQSKKVKSIEDHVQQVSTTLKAGGDATLSAGQDLTLVASTVNAGNEAYLVAGNNLALKAAADQDYSFYSKTKKSSSGKKFRLDETGSTTHVGSLVSSSGNSTLVAGENLLSAGSAVTSEKGATKLVASKDVQILAVTDADSARHERKESKSSWGGFKSSKVQDKVDEKRTTAVGSMVSGETVTVAGGQDVKVTGSSLVSTGDLAVQAGRDLTIDAAKNTFSRTDMHKEKNRDLTGVLTGNKLGLDDMTGNQHLFINSQKHNGTAAETTLTGSTVGSSAGNVTLTAGRELSVVASDLVSTKDMALTGSNVTITAGDETARQTTEDSSKSLAVGRVIGGAIVDTARTIRDASKAAENADDPRLKAVKIAQAALAFYNLGGQASDANGQSSGFKNKQGGTPSNGSLIKIGTELANTRSKSSSEYNSLTAKQSTLNAGQELSIVATGDAAGTLGDIQITGSSLKAENTLLLAKNDLLLKSAQDTVDRKNDGSSNKTAIGASFNIGEQNGFTLDLGAQGAKNMGNGKSVTQVNTTLDTGLLLLQSGRDTTLEGAQVRADTINASIGGNLNILSRQDTESSKSKQSSGGIGASICVPPFCYGSMVAGSANVAAANMNSDYKAVTDQSGLFAGAGGYDIHVGKTTTLQGAVIASEASADKNRLSTDRLLVSDIKNSSNIESQSAGISISGSNVGGSSFGGSIPVALKDKDHSYTRSAVSEGTIVVRNPEGAADLVGLNRDTANANQKLDRPDEEAMQERIDLIQSSAQLASGIISTVAKAKADEAKKLDDQAKAQVDAGSPDAAEAVRAAEVAYVESLRWQVGGDKKLMADIASGLIAAGLGGATGGTAVGIVANTASSDIFNKIGDYAQARATDPKSDAATRAAWAEGGAARVMLHALAGAAIGLSSGNVESGALGAGTSAALMPYIGKALSGTTMTEADQDALASLIAAGVGATIGTSNGTGGSVVAGGTANGVEAFNRQLHKQQEIPVLEKKAEELEKTLGQPGSSSRWIDLLMIAAGGSVDAADATRLNELSLQSQGNDPESQRFTEDLNFAKGVVAQLAAQKIPLTWSNGSQIVANGEKVFAFGATEKQFNDPTLFNAAGLYGPGAVYEQWRQYGQEQTSQHSGEIAKLSSYDSDVEAAAQRLSVLAGKGIVTVSPELDAAMLVMPGAKAAKTVLETILERMAAKKAAGGLEVEAVVGAKEAGSTGLSNAEMGPFVPQLSRYEDRIKLTPINGGSWAGVRGESNFVFDNPEFKKILPDGIAYRNGYPDFSPVTLHEVRLPGLISTNRDANFRAANQMLANKLGLKESDVARFMREEKFTWHEVEDMRRMQLVPSFIHTGKVNSMDFGVKYGHLGGVAEKALLEAVKK</sequence>
<dbReference type="InterPro" id="IPR025157">
    <property type="entry name" value="Hemagglutinin_rpt"/>
</dbReference>
<proteinExistence type="predicted"/>
<dbReference type="InterPro" id="IPR011050">
    <property type="entry name" value="Pectin_lyase_fold/virulence"/>
</dbReference>
<dbReference type="SMART" id="SM00912">
    <property type="entry name" value="Haemagg_act"/>
    <property type="match status" value="1"/>
</dbReference>
<dbReference type="NCBIfam" id="TIGR01731">
    <property type="entry name" value="fil_hemag_20aa"/>
    <property type="match status" value="17"/>
</dbReference>
<dbReference type="SUPFAM" id="SSF51126">
    <property type="entry name" value="Pectin lyase-like"/>
    <property type="match status" value="1"/>
</dbReference>
<reference evidence="3 4" key="1">
    <citation type="submission" date="2019-06" db="EMBL/GenBank/DDBJ databases">
        <title>Analysis of the biodiversity of Brassica napus bacterial endophytes for the selection of potential efficient biofertilizers for rapeseed crops.</title>
        <authorList>
            <person name="Jimenez-Gomez A."/>
            <person name="Saati-Santamaria Z."/>
            <person name="Menendez E."/>
            <person name="Rivas R."/>
            <person name="Mateos P.F."/>
            <person name="Velazquez E."/>
            <person name="Garcia-Fraile P."/>
        </authorList>
    </citation>
    <scope>NUCLEOTIDE SEQUENCE [LARGE SCALE GENOMIC DNA]</scope>
    <source>
        <strain evidence="3 4">CDVBN10</strain>
    </source>
</reference>
<dbReference type="InterPro" id="IPR010069">
    <property type="entry name" value="CdiA_FHA1_rpt"/>
</dbReference>
<protein>
    <submittedName>
        <fullName evidence="3">Filamentous hemagglutinin N-terminal domain-containing protein</fullName>
    </submittedName>
</protein>
<feature type="region of interest" description="Disordered" evidence="1">
    <location>
        <begin position="2071"/>
        <end position="2090"/>
    </location>
</feature>
<dbReference type="GO" id="GO:0003824">
    <property type="term" value="F:catalytic activity"/>
    <property type="evidence" value="ECO:0007669"/>
    <property type="project" value="UniProtKB-ARBA"/>
</dbReference>
<gene>
    <name evidence="3" type="ORF">FHK92_07775</name>
</gene>